<feature type="non-terminal residue" evidence="2">
    <location>
        <position position="1"/>
    </location>
</feature>
<reference evidence="2" key="1">
    <citation type="submission" date="2020-02" db="EMBL/GenBank/DDBJ databases">
        <authorList>
            <person name="Meier V. D."/>
        </authorList>
    </citation>
    <scope>NUCLEOTIDE SEQUENCE</scope>
    <source>
        <strain evidence="2">AVDCRST_MAG89</strain>
    </source>
</reference>
<feature type="compositionally biased region" description="Gly residues" evidence="1">
    <location>
        <begin position="1"/>
        <end position="14"/>
    </location>
</feature>
<organism evidence="2">
    <name type="scientific">uncultured Gemmatimonadota bacterium</name>
    <dbReference type="NCBI Taxonomy" id="203437"/>
    <lineage>
        <taxon>Bacteria</taxon>
        <taxon>Pseudomonadati</taxon>
        <taxon>Gemmatimonadota</taxon>
        <taxon>environmental samples</taxon>
    </lineage>
</organism>
<evidence type="ECO:0000313" key="2">
    <source>
        <dbReference type="EMBL" id="CAA9294135.1"/>
    </source>
</evidence>
<feature type="compositionally biased region" description="Basic residues" evidence="1">
    <location>
        <begin position="138"/>
        <end position="147"/>
    </location>
</feature>
<proteinExistence type="predicted"/>
<dbReference type="EC" id="2.1.1.176" evidence="2"/>
<accession>A0A6J4K2P1</accession>
<dbReference type="GO" id="GO:0032259">
    <property type="term" value="P:methylation"/>
    <property type="evidence" value="ECO:0007669"/>
    <property type="project" value="UniProtKB-KW"/>
</dbReference>
<dbReference type="EMBL" id="CADCTV010000005">
    <property type="protein sequence ID" value="CAA9294135.1"/>
    <property type="molecule type" value="Genomic_DNA"/>
</dbReference>
<protein>
    <submittedName>
        <fullName evidence="2">16S rRNA (Cytosine(967)-C(5))-methyltransferase</fullName>
        <ecNumber evidence="2">2.1.1.176</ecNumber>
    </submittedName>
</protein>
<feature type="non-terminal residue" evidence="2">
    <location>
        <position position="147"/>
    </location>
</feature>
<feature type="compositionally biased region" description="Basic residues" evidence="1">
    <location>
        <begin position="19"/>
        <end position="32"/>
    </location>
</feature>
<feature type="region of interest" description="Disordered" evidence="1">
    <location>
        <begin position="1"/>
        <end position="147"/>
    </location>
</feature>
<feature type="compositionally biased region" description="Basic and acidic residues" evidence="1">
    <location>
        <begin position="117"/>
        <end position="134"/>
    </location>
</feature>
<evidence type="ECO:0000256" key="1">
    <source>
        <dbReference type="SAM" id="MobiDB-lite"/>
    </source>
</evidence>
<dbReference type="AlphaFoldDB" id="A0A6J4K2P1"/>
<gene>
    <name evidence="2" type="ORF">AVDCRST_MAG89-22</name>
</gene>
<keyword evidence="2" id="KW-0489">Methyltransferase</keyword>
<keyword evidence="2" id="KW-0808">Transferase</keyword>
<name>A0A6J4K2P1_9BACT</name>
<sequence length="147" mass="15060">GGTADGYPAGGAGSPGPRARGRAGRPRPRRGYRGAGPARPGVDAGAGVRHLSPAGSAGPHRRHLCARRGGQPGPHRARRAAPGCVPAAGDGERSRVRRRFRVRGAGEDGGSAARVGAGERHPAEPAAPPRDRLSAVRRGSRRVPQHL</sequence>
<dbReference type="GO" id="GO:0008168">
    <property type="term" value="F:methyltransferase activity"/>
    <property type="evidence" value="ECO:0007669"/>
    <property type="project" value="UniProtKB-KW"/>
</dbReference>